<dbReference type="Proteomes" id="UP000063699">
    <property type="component" value="Chromosome"/>
</dbReference>
<dbReference type="AlphaFoldDB" id="A0A0N9I7Y2"/>
<accession>A0A0N9I7Y2</accession>
<name>A0A0N9I7Y2_9PSEU</name>
<keyword evidence="2" id="KW-1185">Reference proteome</keyword>
<evidence type="ECO:0000313" key="1">
    <source>
        <dbReference type="EMBL" id="ALG10736.1"/>
    </source>
</evidence>
<dbReference type="RefSeq" id="WP_054292639.1">
    <property type="nucleotide sequence ID" value="NZ_CP012752.1"/>
</dbReference>
<reference evidence="1 2" key="1">
    <citation type="submission" date="2015-07" db="EMBL/GenBank/DDBJ databases">
        <title>Genome sequencing of Kibdelosporangium phytohabitans.</title>
        <authorList>
            <person name="Qin S."/>
            <person name="Xing K."/>
        </authorList>
    </citation>
    <scope>NUCLEOTIDE SEQUENCE [LARGE SCALE GENOMIC DNA]</scope>
    <source>
        <strain evidence="1 2">KLBMP1111</strain>
    </source>
</reference>
<organism evidence="1 2">
    <name type="scientific">Kibdelosporangium phytohabitans</name>
    <dbReference type="NCBI Taxonomy" id="860235"/>
    <lineage>
        <taxon>Bacteria</taxon>
        <taxon>Bacillati</taxon>
        <taxon>Actinomycetota</taxon>
        <taxon>Actinomycetes</taxon>
        <taxon>Pseudonocardiales</taxon>
        <taxon>Pseudonocardiaceae</taxon>
        <taxon>Kibdelosporangium</taxon>
    </lineage>
</organism>
<dbReference type="STRING" id="860235.AOZ06_31010"/>
<evidence type="ECO:0000313" key="2">
    <source>
        <dbReference type="Proteomes" id="UP000063699"/>
    </source>
</evidence>
<dbReference type="KEGG" id="kphy:AOZ06_31010"/>
<protein>
    <submittedName>
        <fullName evidence="1">Uncharacterized protein</fullName>
    </submittedName>
</protein>
<proteinExistence type="predicted"/>
<dbReference type="EMBL" id="CP012752">
    <property type="protein sequence ID" value="ALG10736.1"/>
    <property type="molecule type" value="Genomic_DNA"/>
</dbReference>
<sequence>MYTTRPCLAWTDVVAVEQGCQRGTTGASLCVDNYTVECGAKPPVAVDVTKYRAWTDEHVPTGQSQVDAVD</sequence>
<gene>
    <name evidence="1" type="ORF">AOZ06_31010</name>
</gene>